<comment type="subcellular location">
    <subcellularLocation>
        <location evidence="1">Mitochondrion outer membrane</location>
        <topology evidence="1">Multi-pass membrane protein</topology>
    </subcellularLocation>
</comment>
<dbReference type="InterPro" id="IPR037930">
    <property type="entry name" value="Tom40"/>
</dbReference>
<evidence type="ECO:0000256" key="1">
    <source>
        <dbReference type="ARBA" id="ARBA00004374"/>
    </source>
</evidence>
<evidence type="ECO:0000256" key="4">
    <source>
        <dbReference type="ARBA" id="ARBA00022452"/>
    </source>
</evidence>
<dbReference type="Pfam" id="PF01459">
    <property type="entry name" value="Porin_3"/>
    <property type="match status" value="1"/>
</dbReference>
<comment type="caution">
    <text evidence="10">The sequence shown here is derived from an EMBL/GenBank/DDBJ whole genome shotgun (WGS) entry which is preliminary data.</text>
</comment>
<dbReference type="AlphaFoldDB" id="A0A811U9A5"/>
<evidence type="ECO:0000313" key="11">
    <source>
        <dbReference type="Proteomes" id="UP000606786"/>
    </source>
</evidence>
<dbReference type="GO" id="GO:0005741">
    <property type="term" value="C:mitochondrial outer membrane"/>
    <property type="evidence" value="ECO:0007669"/>
    <property type="project" value="UniProtKB-SubCell"/>
</dbReference>
<keyword evidence="7" id="KW-0653">Protein transport</keyword>
<dbReference type="Proteomes" id="UP000606786">
    <property type="component" value="Unassembled WGS sequence"/>
</dbReference>
<keyword evidence="5" id="KW-0812">Transmembrane</keyword>
<dbReference type="Gene3D" id="2.40.160.10">
    <property type="entry name" value="Porin"/>
    <property type="match status" value="1"/>
</dbReference>
<sequence>MTCDWCPQKCTEQFPACFQRYRGSTDKKNPGNIHELHILAQRIKPKYYDGIELDYAHRLAANKNITCNWVWSHTRPSGFRFGGIYSLRLYDDFLQQTPTIMADINPTTLASNVSIIFYPHNALRLEAAMQRAAAEEPLQTQTTIELIRPATTVSWNMYNVRADSGRSTISIMRSITKSWALGAELLLEWNDPRSLMTDTALALRYSKYNYQVAASASRQGLDLSFWQRIHQRIQMATMLAWHRKTNMTIATICYQWDFDDAVVRSMVNSDLSVGFQYYRSLPHIPCGMGLSALISLLNNRFAFGLKFVLDPSGQRRGE</sequence>
<evidence type="ECO:0000256" key="8">
    <source>
        <dbReference type="ARBA" id="ARBA00023128"/>
    </source>
</evidence>
<dbReference type="GO" id="GO:0008320">
    <property type="term" value="F:protein transmembrane transporter activity"/>
    <property type="evidence" value="ECO:0007669"/>
    <property type="project" value="InterPro"/>
</dbReference>
<keyword evidence="9" id="KW-0472">Membrane</keyword>
<proteinExistence type="inferred from homology"/>
<evidence type="ECO:0000256" key="9">
    <source>
        <dbReference type="ARBA" id="ARBA00023136"/>
    </source>
</evidence>
<organism evidence="10 11">
    <name type="scientific">Ceratitis capitata</name>
    <name type="common">Mediterranean fruit fly</name>
    <name type="synonym">Tephritis capitata</name>
    <dbReference type="NCBI Taxonomy" id="7213"/>
    <lineage>
        <taxon>Eukaryota</taxon>
        <taxon>Metazoa</taxon>
        <taxon>Ecdysozoa</taxon>
        <taxon>Arthropoda</taxon>
        <taxon>Hexapoda</taxon>
        <taxon>Insecta</taxon>
        <taxon>Pterygota</taxon>
        <taxon>Neoptera</taxon>
        <taxon>Endopterygota</taxon>
        <taxon>Diptera</taxon>
        <taxon>Brachycera</taxon>
        <taxon>Muscomorpha</taxon>
        <taxon>Tephritoidea</taxon>
        <taxon>Tephritidae</taxon>
        <taxon>Ceratitis</taxon>
        <taxon>Ceratitis</taxon>
    </lineage>
</organism>
<evidence type="ECO:0000256" key="6">
    <source>
        <dbReference type="ARBA" id="ARBA00022787"/>
    </source>
</evidence>
<evidence type="ECO:0000256" key="2">
    <source>
        <dbReference type="ARBA" id="ARBA00010510"/>
    </source>
</evidence>
<dbReference type="InterPro" id="IPR023614">
    <property type="entry name" value="Porin_dom_sf"/>
</dbReference>
<keyword evidence="11" id="KW-1185">Reference proteome</keyword>
<name>A0A811U9A5_CERCA</name>
<keyword evidence="6" id="KW-1000">Mitochondrion outer membrane</keyword>
<keyword evidence="4" id="KW-1134">Transmembrane beta strand</keyword>
<reference evidence="10" key="1">
    <citation type="submission" date="2020-11" db="EMBL/GenBank/DDBJ databases">
        <authorList>
            <person name="Whitehead M."/>
        </authorList>
    </citation>
    <scope>NUCLEOTIDE SEQUENCE</scope>
    <source>
        <strain evidence="10">EGII</strain>
    </source>
</reference>
<accession>A0A811U9A5</accession>
<dbReference type="PANTHER" id="PTHR10802">
    <property type="entry name" value="MITOCHONDRIAL IMPORT RECEPTOR SUBUNIT TOM40"/>
    <property type="match status" value="1"/>
</dbReference>
<gene>
    <name evidence="10" type="ORF">CCAP1982_LOCUS3441</name>
</gene>
<comment type="similarity">
    <text evidence="2">Belongs to the Tom40 family.</text>
</comment>
<dbReference type="OrthoDB" id="19656at2759"/>
<protein>
    <submittedName>
        <fullName evidence="10">(Mediterranean fruit fly) hypothetical protein</fullName>
    </submittedName>
</protein>
<dbReference type="GO" id="GO:0030150">
    <property type="term" value="P:protein import into mitochondrial matrix"/>
    <property type="evidence" value="ECO:0007669"/>
    <property type="project" value="InterPro"/>
</dbReference>
<dbReference type="EMBL" id="CAJHJT010000001">
    <property type="protein sequence ID" value="CAD6994706.1"/>
    <property type="molecule type" value="Genomic_DNA"/>
</dbReference>
<keyword evidence="3" id="KW-0813">Transport</keyword>
<evidence type="ECO:0000256" key="3">
    <source>
        <dbReference type="ARBA" id="ARBA00022448"/>
    </source>
</evidence>
<keyword evidence="8" id="KW-0496">Mitochondrion</keyword>
<dbReference type="InterPro" id="IPR027246">
    <property type="entry name" value="Porin_Euk/Tom40"/>
</dbReference>
<evidence type="ECO:0000256" key="5">
    <source>
        <dbReference type="ARBA" id="ARBA00022692"/>
    </source>
</evidence>
<evidence type="ECO:0000256" key="7">
    <source>
        <dbReference type="ARBA" id="ARBA00022927"/>
    </source>
</evidence>
<evidence type="ECO:0000313" key="10">
    <source>
        <dbReference type="EMBL" id="CAD6994706.1"/>
    </source>
</evidence>